<feature type="region of interest" description="Disordered" evidence="5">
    <location>
        <begin position="605"/>
        <end position="624"/>
    </location>
</feature>
<feature type="compositionally biased region" description="Polar residues" evidence="5">
    <location>
        <begin position="713"/>
        <end position="730"/>
    </location>
</feature>
<dbReference type="AlphaFoldDB" id="A0A1Y2ITB8"/>
<dbReference type="EMBL" id="KZ084097">
    <property type="protein sequence ID" value="OSD04390.1"/>
    <property type="molecule type" value="Genomic_DNA"/>
</dbReference>
<gene>
    <name evidence="7" type="ORF">PYCCODRAFT_1408195</name>
</gene>
<feature type="region of interest" description="Disordered" evidence="5">
    <location>
        <begin position="682"/>
        <end position="761"/>
    </location>
</feature>
<evidence type="ECO:0000256" key="5">
    <source>
        <dbReference type="SAM" id="MobiDB-lite"/>
    </source>
</evidence>
<dbReference type="STRING" id="1353009.A0A1Y2ITB8"/>
<dbReference type="InterPro" id="IPR016024">
    <property type="entry name" value="ARM-type_fold"/>
</dbReference>
<keyword evidence="4" id="KW-0539">Nucleus</keyword>
<dbReference type="PANTHER" id="PTHR34105">
    <property type="entry name" value="PROLINE-, GLUTAMIC ACID- AND LEUCINE-RICH PROTEIN 1"/>
    <property type="match status" value="1"/>
</dbReference>
<dbReference type="Pfam" id="PF08167">
    <property type="entry name" value="RIX1"/>
    <property type="match status" value="1"/>
</dbReference>
<comment type="similarity">
    <text evidence="2">Belongs to the RIX1/PELP1 family.</text>
</comment>
<dbReference type="Proteomes" id="UP000193067">
    <property type="component" value="Unassembled WGS sequence"/>
</dbReference>
<evidence type="ECO:0000256" key="4">
    <source>
        <dbReference type="ARBA" id="ARBA00023242"/>
    </source>
</evidence>
<sequence>MESSHRLKDLLQLQLASDAYAVLHLPFVLESLSKEDFQPSAHTQKWIARVNSLIHSKDPGAKWSGLCLAFQTAVYSRALMLECAQSWVSAAMPLLVNNPVPTTKAAIRLLRLVFSSAMDVPEFQRQLCIPNVPKFGNALIAIVEKETNVEVNLLVIDTLSHIVSLYPSLCRPLLGPLSNVALRYLNGSTPTPMSTSMVEACSKLYCVLPLTGGKVGAAGLWRKALDDTLAFVWGAFLQLRTTYDDPAYASMARQPPSSEDPIISVPLALDRLRGGVRVIQDLLRAATSRPVSVPIGSLVRLCLALLQCEENEKADSGVDPAVRSLENFVIPSFWLLACDVLIPLSQACQHHIVPHLPVLLSHLAYHLEQPQSSLRIARLLRTTLALLEGSRLHDSTLSSRLVRAAMPFLTVLLSTRTQSAPGNEQEGVAGRSKKGKKRARGYEGDEVFKVGREIVCPTAEEGEVLLVALDVLEHLLLRTQVNPPVHSLASRLLLSIYASLPQLPPAILSPDLSLHAKLYSKVQRTCTHLGMGTTSTMGKALGLILNASDGTLSENREITIPTEIDLLLHPRVPPLVRSLPHVEMLSLFRAEESQAETEARRVLGVDVNEERSPMQSPDTEKINPLADERRASSPPAVQSLNNAGAPPPQAPSNIPMQVDPAPLHGSTIAAAAAEPLVQSVASKPPGAQAEPGKARIYQVPQTSLPPPPDPLPSNNAAMSTRSTTTLTAHVSSAAPGVLPTADEDDDEPMPTIDLGSDSESE</sequence>
<dbReference type="OrthoDB" id="20900at2759"/>
<comment type="subcellular location">
    <subcellularLocation>
        <location evidence="1">Nucleus</location>
    </subcellularLocation>
</comment>
<name>A0A1Y2ITB8_TRAC3</name>
<evidence type="ECO:0000256" key="2">
    <source>
        <dbReference type="ARBA" id="ARBA00010511"/>
    </source>
</evidence>
<dbReference type="PANTHER" id="PTHR34105:SF1">
    <property type="entry name" value="PROLINE-, GLUTAMIC ACID- AND LEUCINE-RICH PROTEIN 1"/>
    <property type="match status" value="1"/>
</dbReference>
<dbReference type="InterPro" id="IPR012583">
    <property type="entry name" value="RIX1_N"/>
</dbReference>
<evidence type="ECO:0000256" key="3">
    <source>
        <dbReference type="ARBA" id="ARBA00021502"/>
    </source>
</evidence>
<accession>A0A1Y2ITB8</accession>
<evidence type="ECO:0000313" key="8">
    <source>
        <dbReference type="Proteomes" id="UP000193067"/>
    </source>
</evidence>
<organism evidence="7 8">
    <name type="scientific">Trametes coccinea (strain BRFM310)</name>
    <name type="common">Pycnoporus coccineus</name>
    <dbReference type="NCBI Taxonomy" id="1353009"/>
    <lineage>
        <taxon>Eukaryota</taxon>
        <taxon>Fungi</taxon>
        <taxon>Dikarya</taxon>
        <taxon>Basidiomycota</taxon>
        <taxon>Agaricomycotina</taxon>
        <taxon>Agaricomycetes</taxon>
        <taxon>Polyporales</taxon>
        <taxon>Polyporaceae</taxon>
        <taxon>Trametes</taxon>
    </lineage>
</organism>
<keyword evidence="8" id="KW-1185">Reference proteome</keyword>
<dbReference type="GO" id="GO:0005634">
    <property type="term" value="C:nucleus"/>
    <property type="evidence" value="ECO:0007669"/>
    <property type="project" value="UniProtKB-SubCell"/>
</dbReference>
<dbReference type="GO" id="GO:0006364">
    <property type="term" value="P:rRNA processing"/>
    <property type="evidence" value="ECO:0007669"/>
    <property type="project" value="TreeGrafter"/>
</dbReference>
<proteinExistence type="inferred from homology"/>
<feature type="region of interest" description="Disordered" evidence="5">
    <location>
        <begin position="629"/>
        <end position="652"/>
    </location>
</feature>
<protein>
    <recommendedName>
        <fullName evidence="3">Pre-rRNA-processing protein RIX1</fullName>
    </recommendedName>
</protein>
<evidence type="ECO:0000259" key="6">
    <source>
        <dbReference type="Pfam" id="PF08167"/>
    </source>
</evidence>
<dbReference type="SUPFAM" id="SSF48371">
    <property type="entry name" value="ARM repeat"/>
    <property type="match status" value="1"/>
</dbReference>
<evidence type="ECO:0000313" key="7">
    <source>
        <dbReference type="EMBL" id="OSD04390.1"/>
    </source>
</evidence>
<evidence type="ECO:0000256" key="1">
    <source>
        <dbReference type="ARBA" id="ARBA00004123"/>
    </source>
</evidence>
<feature type="domain" description="Pre-rRNA-processing protein RIX1 N-terminal" evidence="6">
    <location>
        <begin position="9"/>
        <end position="190"/>
    </location>
</feature>
<reference evidence="7 8" key="1">
    <citation type="journal article" date="2015" name="Biotechnol. Biofuels">
        <title>Enhanced degradation of softwood versus hardwood by the white-rot fungus Pycnoporus coccineus.</title>
        <authorList>
            <person name="Couturier M."/>
            <person name="Navarro D."/>
            <person name="Chevret D."/>
            <person name="Henrissat B."/>
            <person name="Piumi F."/>
            <person name="Ruiz-Duenas F.J."/>
            <person name="Martinez A.T."/>
            <person name="Grigoriev I.V."/>
            <person name="Riley R."/>
            <person name="Lipzen A."/>
            <person name="Berrin J.G."/>
            <person name="Master E.R."/>
            <person name="Rosso M.N."/>
        </authorList>
    </citation>
    <scope>NUCLEOTIDE SEQUENCE [LARGE SCALE GENOMIC DNA]</scope>
    <source>
        <strain evidence="7 8">BRFM310</strain>
    </source>
</reference>